<gene>
    <name evidence="2" type="ORF">CLAFUR5_10055</name>
</gene>
<reference evidence="2" key="1">
    <citation type="submission" date="2021-12" db="EMBL/GenBank/DDBJ databases">
        <authorList>
            <person name="Zaccaron A."/>
            <person name="Stergiopoulos I."/>
        </authorList>
    </citation>
    <scope>NUCLEOTIDE SEQUENCE</scope>
    <source>
        <strain evidence="2">Race5_Kim</strain>
    </source>
</reference>
<feature type="compositionally biased region" description="Polar residues" evidence="1">
    <location>
        <begin position="154"/>
        <end position="167"/>
    </location>
</feature>
<dbReference type="KEGG" id="ffu:CLAFUR5_10055"/>
<dbReference type="EMBL" id="CP090169">
    <property type="protein sequence ID" value="UJO19864.1"/>
    <property type="molecule type" value="Genomic_DNA"/>
</dbReference>
<dbReference type="RefSeq" id="XP_047764230.1">
    <property type="nucleotide sequence ID" value="XM_047909203.1"/>
</dbReference>
<name>A0A9Q8PCC4_PASFU</name>
<feature type="region of interest" description="Disordered" evidence="1">
    <location>
        <begin position="141"/>
        <end position="167"/>
    </location>
</feature>
<sequence>MVRSCPRVTDLLSQLGLRAPFTKRGIDWKLSEAAPVHDMYFKDIDQLCKTHCTKDNDEILHGAQVRHAALSLSDQYGPEIWTSSEARPWLLQPGEGARSAPYERDLYWDVPVDREFIRNTLSKVVIEKIWRYRKENIRKMRDDSTDPSYTTTSQVHASRSTRASLAPSPSTLQCFTEGSGIDAHYNASWLKENGIWLGDMHNYDQAVNGPSFDDVCQNYMDATFGDEGKGREEPYMFDEVPAERSIMLECAACKAFNSKNSPAGLVKVKCEGITHEDPDNQTVLQKNLWHFPCRLRGREVFALIRRDKRNPDYWSFWRVDGGYSTTIYLTATSKYQASPAAKGKGRAAATDDFAHDAKRRHTDSQAVALSEQAATGAGFRAINTHENSQPLSAAAALTAGSLFASLGFTTSGQRSVSAGPATLPARSDDYDSLYDATPAPLLRPNATREGSAASDANIAVPDKQERIAAEPVMKRSSTASAQPSLAASERIRIWLTADWTAGRNVVLISSNVSVQDLYHDISKKLSRKLQGKSIAALSMSIHKLDHGTEAIDIEIDDEAGWETMLELAREAGTTELSAIVLRNDD</sequence>
<organism evidence="2 3">
    <name type="scientific">Passalora fulva</name>
    <name type="common">Tomato leaf mold</name>
    <name type="synonym">Cladosporium fulvum</name>
    <dbReference type="NCBI Taxonomy" id="5499"/>
    <lineage>
        <taxon>Eukaryota</taxon>
        <taxon>Fungi</taxon>
        <taxon>Dikarya</taxon>
        <taxon>Ascomycota</taxon>
        <taxon>Pezizomycotina</taxon>
        <taxon>Dothideomycetes</taxon>
        <taxon>Dothideomycetidae</taxon>
        <taxon>Mycosphaerellales</taxon>
        <taxon>Mycosphaerellaceae</taxon>
        <taxon>Fulvia</taxon>
    </lineage>
</organism>
<dbReference type="AlphaFoldDB" id="A0A9Q8PCC4"/>
<dbReference type="OrthoDB" id="3647304at2759"/>
<proteinExistence type="predicted"/>
<keyword evidence="3" id="KW-1185">Reference proteome</keyword>
<evidence type="ECO:0000313" key="2">
    <source>
        <dbReference type="EMBL" id="UJO19864.1"/>
    </source>
</evidence>
<protein>
    <submittedName>
        <fullName evidence="2">Uncharacterized protein</fullName>
    </submittedName>
</protein>
<dbReference type="GeneID" id="71989933"/>
<accession>A0A9Q8PCC4</accession>
<dbReference type="OMA" id="QCFTEGS"/>
<evidence type="ECO:0000256" key="1">
    <source>
        <dbReference type="SAM" id="MobiDB-lite"/>
    </source>
</evidence>
<evidence type="ECO:0000313" key="3">
    <source>
        <dbReference type="Proteomes" id="UP000756132"/>
    </source>
</evidence>
<dbReference type="Proteomes" id="UP000756132">
    <property type="component" value="Chromosome 7"/>
</dbReference>
<reference evidence="2" key="2">
    <citation type="journal article" date="2022" name="Microb. Genom.">
        <title>A chromosome-scale genome assembly of the tomato pathogen Cladosporium fulvum reveals a compartmentalized genome architecture and the presence of a dispensable chromosome.</title>
        <authorList>
            <person name="Zaccaron A.Z."/>
            <person name="Chen L.H."/>
            <person name="Samaras A."/>
            <person name="Stergiopoulos I."/>
        </authorList>
    </citation>
    <scope>NUCLEOTIDE SEQUENCE</scope>
    <source>
        <strain evidence="2">Race5_Kim</strain>
    </source>
</reference>